<keyword evidence="1" id="KW-0505">Motor protein</keyword>
<dbReference type="GO" id="GO:0003777">
    <property type="term" value="F:microtubule motor activity"/>
    <property type="evidence" value="ECO:0007669"/>
    <property type="project" value="InterPro"/>
</dbReference>
<feature type="domain" description="Kinesin motor" evidence="3">
    <location>
        <begin position="1"/>
        <end position="92"/>
    </location>
</feature>
<accession>A0A6L2KDW0</accession>
<dbReference type="InterPro" id="IPR027417">
    <property type="entry name" value="P-loop_NTPase"/>
</dbReference>
<dbReference type="AlphaFoldDB" id="A0A6L2KDW0"/>
<evidence type="ECO:0000259" key="3">
    <source>
        <dbReference type="PROSITE" id="PS50067"/>
    </source>
</evidence>
<dbReference type="GO" id="GO:0008017">
    <property type="term" value="F:microtubule binding"/>
    <property type="evidence" value="ECO:0007669"/>
    <property type="project" value="InterPro"/>
</dbReference>
<protein>
    <submittedName>
        <fullName evidence="4">Kinesin-like protein KIN-7D, mitochondrial</fullName>
    </submittedName>
</protein>
<evidence type="ECO:0000256" key="2">
    <source>
        <dbReference type="PROSITE-ProRule" id="PRU00283"/>
    </source>
</evidence>
<sequence length="92" mass="10303">MGDTTWFPSRPNNAESSCLCCSNHKVFGEYSGTQEVYDVAVGPHIRVAMDDVDGTVIAYDVTSSRKTHTTYYTCKYTRFFNDVAIISYIIVA</sequence>
<comment type="caution">
    <text evidence="4">The sequence shown here is derived from an EMBL/GenBank/DDBJ whole genome shotgun (WGS) entry which is preliminary data.</text>
</comment>
<comment type="caution">
    <text evidence="2">Lacks conserved residue(s) required for the propagation of feature annotation.</text>
</comment>
<dbReference type="GO" id="GO:0007018">
    <property type="term" value="P:microtubule-based movement"/>
    <property type="evidence" value="ECO:0007669"/>
    <property type="project" value="InterPro"/>
</dbReference>
<dbReference type="EMBL" id="BKCJ010002195">
    <property type="protein sequence ID" value="GEU46917.1"/>
    <property type="molecule type" value="Genomic_DNA"/>
</dbReference>
<evidence type="ECO:0000313" key="4">
    <source>
        <dbReference type="EMBL" id="GEU46917.1"/>
    </source>
</evidence>
<dbReference type="GO" id="GO:0005524">
    <property type="term" value="F:ATP binding"/>
    <property type="evidence" value="ECO:0007669"/>
    <property type="project" value="InterPro"/>
</dbReference>
<dbReference type="InterPro" id="IPR036961">
    <property type="entry name" value="Kinesin_motor_dom_sf"/>
</dbReference>
<dbReference type="SUPFAM" id="SSF52540">
    <property type="entry name" value="P-loop containing nucleoside triphosphate hydrolases"/>
    <property type="match status" value="1"/>
</dbReference>
<dbReference type="PROSITE" id="PS50067">
    <property type="entry name" value="KINESIN_MOTOR_2"/>
    <property type="match status" value="1"/>
</dbReference>
<evidence type="ECO:0000256" key="1">
    <source>
        <dbReference type="ARBA" id="ARBA00023175"/>
    </source>
</evidence>
<organism evidence="4">
    <name type="scientific">Tanacetum cinerariifolium</name>
    <name type="common">Dalmatian daisy</name>
    <name type="synonym">Chrysanthemum cinerariifolium</name>
    <dbReference type="NCBI Taxonomy" id="118510"/>
    <lineage>
        <taxon>Eukaryota</taxon>
        <taxon>Viridiplantae</taxon>
        <taxon>Streptophyta</taxon>
        <taxon>Embryophyta</taxon>
        <taxon>Tracheophyta</taxon>
        <taxon>Spermatophyta</taxon>
        <taxon>Magnoliopsida</taxon>
        <taxon>eudicotyledons</taxon>
        <taxon>Gunneridae</taxon>
        <taxon>Pentapetalae</taxon>
        <taxon>asterids</taxon>
        <taxon>campanulids</taxon>
        <taxon>Asterales</taxon>
        <taxon>Asteraceae</taxon>
        <taxon>Asteroideae</taxon>
        <taxon>Anthemideae</taxon>
        <taxon>Anthemidinae</taxon>
        <taxon>Tanacetum</taxon>
    </lineage>
</organism>
<comment type="similarity">
    <text evidence="2">Belongs to the TRAFAC class myosin-kinesin ATPase superfamily. Kinesin family.</text>
</comment>
<reference evidence="4" key="1">
    <citation type="journal article" date="2019" name="Sci. Rep.">
        <title>Draft genome of Tanacetum cinerariifolium, the natural source of mosquito coil.</title>
        <authorList>
            <person name="Yamashiro T."/>
            <person name="Shiraishi A."/>
            <person name="Satake H."/>
            <person name="Nakayama K."/>
        </authorList>
    </citation>
    <scope>NUCLEOTIDE SEQUENCE</scope>
</reference>
<dbReference type="InterPro" id="IPR001752">
    <property type="entry name" value="Kinesin_motor_dom"/>
</dbReference>
<proteinExistence type="inferred from homology"/>
<name>A0A6L2KDW0_TANCI</name>
<gene>
    <name evidence="4" type="ORF">Tci_018895</name>
</gene>
<dbReference type="Gene3D" id="3.40.850.10">
    <property type="entry name" value="Kinesin motor domain"/>
    <property type="match status" value="1"/>
</dbReference>